<dbReference type="AlphaFoldDB" id="A0A1G5MHA6"/>
<dbReference type="STRING" id="1120955.SAMN03080610_00599"/>
<dbReference type="GO" id="GO:0005694">
    <property type="term" value="C:chromosome"/>
    <property type="evidence" value="ECO:0007669"/>
    <property type="project" value="TreeGrafter"/>
</dbReference>
<dbReference type="OrthoDB" id="8449249at2"/>
<dbReference type="Proteomes" id="UP000199347">
    <property type="component" value="Unassembled WGS sequence"/>
</dbReference>
<dbReference type="PANTHER" id="PTHR33375">
    <property type="entry name" value="CHROMOSOME-PARTITIONING PROTEIN PARB-RELATED"/>
    <property type="match status" value="1"/>
</dbReference>
<dbReference type="Gene3D" id="3.90.1530.30">
    <property type="match status" value="1"/>
</dbReference>
<evidence type="ECO:0000313" key="2">
    <source>
        <dbReference type="EMBL" id="SCZ23760.1"/>
    </source>
</evidence>
<dbReference type="InterPro" id="IPR003115">
    <property type="entry name" value="ParB_N"/>
</dbReference>
<name>A0A1G5MHA6_AFIMA</name>
<dbReference type="InterPro" id="IPR036086">
    <property type="entry name" value="ParB/Sulfiredoxin_sf"/>
</dbReference>
<protein>
    <submittedName>
        <fullName evidence="2">Chromosome partitioning protein, ParB family</fullName>
    </submittedName>
</protein>
<dbReference type="RefSeq" id="WP_092809377.1">
    <property type="nucleotide sequence ID" value="NZ_FMVW01000001.1"/>
</dbReference>
<dbReference type="Pfam" id="PF02195">
    <property type="entry name" value="ParB_N"/>
    <property type="match status" value="1"/>
</dbReference>
<sequence>MRVERIKIAKIDASGRIRHVRREKAAAMAESIAAHGLRTPIEVVETGEDAYRLVFGEHRLVACDLYLGWNEIDAILRTQEEVASEAERQIGEIVENLVRFEPTALERAVALALWKELYEAREVLPKRGRKPKEEAELADKMSANSVGFTESAAEQLGCSDRNIRRAISIAKGISEKIRERIADHAVASKQNELLALAAEPEGRQGAIADILLSEDAEVQSIAEAIAILDQVPQPRIAPAYEKLSEKFAKLKPREQHAFFALHRDAIEAWLAETR</sequence>
<dbReference type="GO" id="GO:0007059">
    <property type="term" value="P:chromosome segregation"/>
    <property type="evidence" value="ECO:0007669"/>
    <property type="project" value="TreeGrafter"/>
</dbReference>
<organism evidence="2 3">
    <name type="scientific">Afifella marina DSM 2698</name>
    <dbReference type="NCBI Taxonomy" id="1120955"/>
    <lineage>
        <taxon>Bacteria</taxon>
        <taxon>Pseudomonadati</taxon>
        <taxon>Pseudomonadota</taxon>
        <taxon>Alphaproteobacteria</taxon>
        <taxon>Hyphomicrobiales</taxon>
        <taxon>Afifellaceae</taxon>
        <taxon>Afifella</taxon>
    </lineage>
</organism>
<evidence type="ECO:0000313" key="3">
    <source>
        <dbReference type="Proteomes" id="UP000199347"/>
    </source>
</evidence>
<keyword evidence="3" id="KW-1185">Reference proteome</keyword>
<dbReference type="SUPFAM" id="SSF110849">
    <property type="entry name" value="ParB/Sulfiredoxin"/>
    <property type="match status" value="1"/>
</dbReference>
<feature type="domain" description="ParB-like N-terminal" evidence="1">
    <location>
        <begin position="4"/>
        <end position="97"/>
    </location>
</feature>
<dbReference type="InterPro" id="IPR050336">
    <property type="entry name" value="Chromosome_partition/occlusion"/>
</dbReference>
<reference evidence="2 3" key="1">
    <citation type="submission" date="2016-10" db="EMBL/GenBank/DDBJ databases">
        <authorList>
            <person name="de Groot N.N."/>
        </authorList>
    </citation>
    <scope>NUCLEOTIDE SEQUENCE [LARGE SCALE GENOMIC DNA]</scope>
    <source>
        <strain evidence="2 3">DSM 2698</strain>
    </source>
</reference>
<gene>
    <name evidence="2" type="ORF">SAMN03080610_00599</name>
</gene>
<accession>A0A1G5MHA6</accession>
<dbReference type="SUPFAM" id="SSF109709">
    <property type="entry name" value="KorB DNA-binding domain-like"/>
    <property type="match status" value="1"/>
</dbReference>
<dbReference type="PANTHER" id="PTHR33375:SF1">
    <property type="entry name" value="CHROMOSOME-PARTITIONING PROTEIN PARB-RELATED"/>
    <property type="match status" value="1"/>
</dbReference>
<dbReference type="EMBL" id="FMVW01000001">
    <property type="protein sequence ID" value="SCZ23760.1"/>
    <property type="molecule type" value="Genomic_DNA"/>
</dbReference>
<evidence type="ECO:0000259" key="1">
    <source>
        <dbReference type="SMART" id="SM00470"/>
    </source>
</evidence>
<dbReference type="SMART" id="SM00470">
    <property type="entry name" value="ParB"/>
    <property type="match status" value="1"/>
</dbReference>
<proteinExistence type="predicted"/>